<evidence type="ECO:0000256" key="1">
    <source>
        <dbReference type="SAM" id="Phobius"/>
    </source>
</evidence>
<keyword evidence="1" id="KW-0812">Transmembrane</keyword>
<reference evidence="3 4" key="1">
    <citation type="journal article" date="2015" name="Fungal Genet. Biol.">
        <title>Evolution of novel wood decay mechanisms in Agaricales revealed by the genome sequences of Fistulina hepatica and Cylindrobasidium torrendii.</title>
        <authorList>
            <person name="Floudas D."/>
            <person name="Held B.W."/>
            <person name="Riley R."/>
            <person name="Nagy L.G."/>
            <person name="Koehler G."/>
            <person name="Ransdell A.S."/>
            <person name="Younus H."/>
            <person name="Chow J."/>
            <person name="Chiniquy J."/>
            <person name="Lipzen A."/>
            <person name="Tritt A."/>
            <person name="Sun H."/>
            <person name="Haridas S."/>
            <person name="LaButti K."/>
            <person name="Ohm R.A."/>
            <person name="Kues U."/>
            <person name="Blanchette R.A."/>
            <person name="Grigoriev I.V."/>
            <person name="Minto R.E."/>
            <person name="Hibbett D.S."/>
        </authorList>
    </citation>
    <scope>NUCLEOTIDE SEQUENCE [LARGE SCALE GENOMIC DNA]</scope>
    <source>
        <strain evidence="3 4">ATCC 64428</strain>
    </source>
</reference>
<evidence type="ECO:0000259" key="2">
    <source>
        <dbReference type="Pfam" id="PF20152"/>
    </source>
</evidence>
<feature type="transmembrane region" description="Helical" evidence="1">
    <location>
        <begin position="105"/>
        <end position="129"/>
    </location>
</feature>
<dbReference type="AlphaFoldDB" id="A0A0D7A2W4"/>
<dbReference type="PANTHER" id="PTHR40465">
    <property type="entry name" value="CHROMOSOME 1, WHOLE GENOME SHOTGUN SEQUENCE"/>
    <property type="match status" value="1"/>
</dbReference>
<evidence type="ECO:0000313" key="4">
    <source>
        <dbReference type="Proteomes" id="UP000054144"/>
    </source>
</evidence>
<dbReference type="Pfam" id="PF20152">
    <property type="entry name" value="DUF6534"/>
    <property type="match status" value="1"/>
</dbReference>
<feature type="transmembrane region" description="Helical" evidence="1">
    <location>
        <begin position="149"/>
        <end position="172"/>
    </location>
</feature>
<accession>A0A0D7A2W4</accession>
<keyword evidence="1" id="KW-0472">Membrane</keyword>
<organism evidence="3 4">
    <name type="scientific">Fistulina hepatica ATCC 64428</name>
    <dbReference type="NCBI Taxonomy" id="1128425"/>
    <lineage>
        <taxon>Eukaryota</taxon>
        <taxon>Fungi</taxon>
        <taxon>Dikarya</taxon>
        <taxon>Basidiomycota</taxon>
        <taxon>Agaricomycotina</taxon>
        <taxon>Agaricomycetes</taxon>
        <taxon>Agaricomycetidae</taxon>
        <taxon>Agaricales</taxon>
        <taxon>Fistulinaceae</taxon>
        <taxon>Fistulina</taxon>
    </lineage>
</organism>
<feature type="transmembrane region" description="Helical" evidence="1">
    <location>
        <begin position="218"/>
        <end position="237"/>
    </location>
</feature>
<feature type="transmembrane region" description="Helical" evidence="1">
    <location>
        <begin position="27"/>
        <end position="49"/>
    </location>
</feature>
<dbReference type="Proteomes" id="UP000054144">
    <property type="component" value="Unassembled WGS sequence"/>
</dbReference>
<proteinExistence type="predicted"/>
<evidence type="ECO:0000313" key="3">
    <source>
        <dbReference type="EMBL" id="KIY45337.1"/>
    </source>
</evidence>
<protein>
    <recommendedName>
        <fullName evidence="2">DUF6534 domain-containing protein</fullName>
    </recommendedName>
</protein>
<keyword evidence="4" id="KW-1185">Reference proteome</keyword>
<keyword evidence="1" id="KW-1133">Transmembrane helix</keyword>
<feature type="domain" description="DUF6534" evidence="2">
    <location>
        <begin position="157"/>
        <end position="237"/>
    </location>
</feature>
<feature type="transmembrane region" description="Helical" evidence="1">
    <location>
        <begin position="69"/>
        <end position="93"/>
    </location>
</feature>
<dbReference type="OrthoDB" id="2687272at2759"/>
<feature type="transmembrane region" description="Helical" evidence="1">
    <location>
        <begin position="192"/>
        <end position="212"/>
    </location>
</feature>
<name>A0A0D7A2W4_9AGAR</name>
<gene>
    <name evidence="3" type="ORF">FISHEDRAFT_76689</name>
</gene>
<dbReference type="PANTHER" id="PTHR40465:SF1">
    <property type="entry name" value="DUF6534 DOMAIN-CONTAINING PROTEIN"/>
    <property type="match status" value="1"/>
</dbReference>
<dbReference type="EMBL" id="KN882049">
    <property type="protein sequence ID" value="KIY45337.1"/>
    <property type="molecule type" value="Genomic_DNA"/>
</dbReference>
<sequence length="238" mass="26657">MALWSIATSQAVRYYELYPKDKWSLRVYIAAAWALNTLALAFTDHAIYVDTVKALSDYRVLLEYTIGDRMIPLLGMSVALSMHLFCLWRIWTFGRMSTATVLNPALFYGALSIIVLAITAEVSATLYHFAKQIHVPSTAVYERYLKPDLTVTLSCVAATDFVLTLSLVYMLLRHQSGALRATKNMISQLVTYSLTTGTLCLTLAIMSIVSRIAWPSAYYYNLFSMVMAPVYLNSLLAA</sequence>
<dbReference type="InterPro" id="IPR045339">
    <property type="entry name" value="DUF6534"/>
</dbReference>